<proteinExistence type="predicted"/>
<dbReference type="RefSeq" id="WP_192730088.1">
    <property type="nucleotide sequence ID" value="NZ_BAAAVL010000013.1"/>
</dbReference>
<evidence type="ECO:0000313" key="2">
    <source>
        <dbReference type="Proteomes" id="UP000620262"/>
    </source>
</evidence>
<evidence type="ECO:0000313" key="1">
    <source>
        <dbReference type="EMBL" id="MBE1506382.1"/>
    </source>
</evidence>
<name>A0ABR9IT52_RHIVS</name>
<dbReference type="EMBL" id="JADBEC010000001">
    <property type="protein sequence ID" value="MBE1506382.1"/>
    <property type="molecule type" value="Genomic_DNA"/>
</dbReference>
<reference evidence="1 2" key="1">
    <citation type="submission" date="2020-10" db="EMBL/GenBank/DDBJ databases">
        <title>Sequencing the genomes of 1000 actinobacteria strains.</title>
        <authorList>
            <person name="Klenk H.-P."/>
        </authorList>
    </citation>
    <scope>NUCLEOTIDE SEQUENCE [LARGE SCALE GENOMIC DNA]</scope>
    <source>
        <strain evidence="1 2">DSM 7307</strain>
    </source>
</reference>
<sequence length="207" mass="22973">MSNLHNDGAPEFSGGGGSSTLTAFFDSRDDADNAIDRLKNLGITGVRMMPGYEADGNKAGVAGDDRGGFWSKLEDWLFPDEDRAVYAEGLRRGGFLISVEVDDATYGIAHDILDDEGCVDMDERADLWRAEGWNISKSNEALAASRYKTRAYHLHEEPLLDPELRDDILPTGHHRTVDEANEDAERELRQAQDIDAMKQGQTFPRGR</sequence>
<accession>A0ABR9IT52</accession>
<keyword evidence="2" id="KW-1185">Reference proteome</keyword>
<dbReference type="Proteomes" id="UP000620262">
    <property type="component" value="Unassembled WGS sequence"/>
</dbReference>
<gene>
    <name evidence="1" type="ORF">H4W29_003563</name>
</gene>
<organism evidence="1 2">
    <name type="scientific">Rhizobium viscosum</name>
    <name type="common">Arthrobacter viscosus</name>
    <dbReference type="NCBI Taxonomy" id="1673"/>
    <lineage>
        <taxon>Bacteria</taxon>
        <taxon>Pseudomonadati</taxon>
        <taxon>Pseudomonadota</taxon>
        <taxon>Alphaproteobacteria</taxon>
        <taxon>Hyphomicrobiales</taxon>
        <taxon>Rhizobiaceae</taxon>
        <taxon>Rhizobium/Agrobacterium group</taxon>
        <taxon>Rhizobium</taxon>
    </lineage>
</organism>
<protein>
    <submittedName>
        <fullName evidence="1">Uncharacterized protein</fullName>
    </submittedName>
</protein>
<comment type="caution">
    <text evidence="1">The sequence shown here is derived from an EMBL/GenBank/DDBJ whole genome shotgun (WGS) entry which is preliminary data.</text>
</comment>